<dbReference type="EMBL" id="VFPQ01000001">
    <property type="protein sequence ID" value="TQM77428.1"/>
    <property type="molecule type" value="Genomic_DNA"/>
</dbReference>
<dbReference type="AlphaFoldDB" id="A0A543J3R3"/>
<organism evidence="1 2">
    <name type="scientific">Thermopolyspora flexuosa</name>
    <dbReference type="NCBI Taxonomy" id="103836"/>
    <lineage>
        <taxon>Bacteria</taxon>
        <taxon>Bacillati</taxon>
        <taxon>Actinomycetota</taxon>
        <taxon>Actinomycetes</taxon>
        <taxon>Streptosporangiales</taxon>
        <taxon>Streptosporangiaceae</taxon>
        <taxon>Thermopolyspora</taxon>
    </lineage>
</organism>
<keyword evidence="2" id="KW-1185">Reference proteome</keyword>
<protein>
    <submittedName>
        <fullName evidence="1">Uncharacterized protein</fullName>
    </submittedName>
</protein>
<reference evidence="1 2" key="1">
    <citation type="submission" date="2019-06" db="EMBL/GenBank/DDBJ databases">
        <title>Sequencing the genomes of 1000 actinobacteria strains.</title>
        <authorList>
            <person name="Klenk H.-P."/>
        </authorList>
    </citation>
    <scope>NUCLEOTIDE SEQUENCE [LARGE SCALE GENOMIC DNA]</scope>
    <source>
        <strain evidence="1 2">DSM 43186</strain>
    </source>
</reference>
<name>A0A543J3R3_9ACTN</name>
<proteinExistence type="predicted"/>
<dbReference type="RefSeq" id="WP_170198905.1">
    <property type="nucleotide sequence ID" value="NZ_BMPV01000002.1"/>
</dbReference>
<evidence type="ECO:0000313" key="1">
    <source>
        <dbReference type="EMBL" id="TQM77428.1"/>
    </source>
</evidence>
<sequence>MDLAETVGVARTLAGSATAAADAIAAIRRALRPGTAAETAGRTAQR</sequence>
<comment type="caution">
    <text evidence="1">The sequence shown here is derived from an EMBL/GenBank/DDBJ whole genome shotgun (WGS) entry which is preliminary data.</text>
</comment>
<gene>
    <name evidence="1" type="ORF">FHX40_4191</name>
</gene>
<evidence type="ECO:0000313" key="2">
    <source>
        <dbReference type="Proteomes" id="UP000319213"/>
    </source>
</evidence>
<dbReference type="Proteomes" id="UP000319213">
    <property type="component" value="Unassembled WGS sequence"/>
</dbReference>
<accession>A0A543J3R3</accession>